<evidence type="ECO:0000256" key="9">
    <source>
        <dbReference type="ARBA" id="ARBA00023271"/>
    </source>
</evidence>
<dbReference type="PANTHER" id="PTHR31404:SF0">
    <property type="entry name" value="MITOCHONDRIAL GENOME MAINTENANCE PROTEIN MGM101"/>
    <property type="match status" value="1"/>
</dbReference>
<dbReference type="PANTHER" id="PTHR31404">
    <property type="entry name" value="MITOCHONDRIAL GENOME MAINTENANCE PROTEIN MGM101"/>
    <property type="match status" value="1"/>
</dbReference>
<sequence>MLRHSRYLKQIVGLVSRRYVSDFHAMQEAFMNDLGATSAKTTKTFKKAATTEKPATPVDPVVSTASSGSNVESSTPSQGPISQFFESSLNDYSSQQVEGSHNWSETFHGLANQAFPKEAQQILSEPIPDNDIEITPDGLLYLPEIKYRRILNKAFGPGAWGLAPRSETLISKSGLGGLLTREYGLVIYGRLVSIARGEQTFFSDKGIPTATEGCKSNALMRCCKDLGIASELWDPRFIKQFKKKNCEEVFVEYVPTKKKKKIWKRKDEDVDQSSSSVSLFGNGQFDTLTLWQRNVWLAGLSTNNKHVRESGDESVLQSVLDVDQVETSLVSLSVGDNTNSTQVTTTGHHNQPTSVKFEEVSNLSGFKIDLDGVIDFDGWVWVSDSSTVVGNNVWNTLLTKLDLLDLTQLVGGFFSSDSVDSKSTFHVVDESEVLVGSLQSDHIHETSWEGRVGSHLAVNLDVSLHQDGLDFSTVQSIL</sequence>
<dbReference type="InterPro" id="IPR009446">
    <property type="entry name" value="Mgm101"/>
</dbReference>
<evidence type="ECO:0000256" key="4">
    <source>
        <dbReference type="ARBA" id="ARBA00022763"/>
    </source>
</evidence>
<dbReference type="GO" id="GO:0000262">
    <property type="term" value="C:mitochondrial chromosome"/>
    <property type="evidence" value="ECO:0007669"/>
    <property type="project" value="InterPro"/>
</dbReference>
<dbReference type="EMBL" id="JAEUBD010000983">
    <property type="protein sequence ID" value="KAH3669781.1"/>
    <property type="molecule type" value="Genomic_DNA"/>
</dbReference>
<reference evidence="11" key="2">
    <citation type="submission" date="2021-01" db="EMBL/GenBank/DDBJ databases">
        <authorList>
            <person name="Schikora-Tamarit M.A."/>
        </authorList>
    </citation>
    <scope>NUCLEOTIDE SEQUENCE</scope>
    <source>
        <strain evidence="11">NCAIM Y.01608</strain>
    </source>
</reference>
<dbReference type="GO" id="GO:0000725">
    <property type="term" value="P:recombinational repair"/>
    <property type="evidence" value="ECO:0007669"/>
    <property type="project" value="TreeGrafter"/>
</dbReference>
<keyword evidence="6" id="KW-0238">DNA-binding</keyword>
<gene>
    <name evidence="11" type="ORF">OGATHE_002593</name>
</gene>
<dbReference type="GO" id="GO:0036297">
    <property type="term" value="P:interstrand cross-link repair"/>
    <property type="evidence" value="ECO:0007669"/>
    <property type="project" value="TreeGrafter"/>
</dbReference>
<evidence type="ECO:0000256" key="10">
    <source>
        <dbReference type="SAM" id="MobiDB-lite"/>
    </source>
</evidence>
<dbReference type="Pfam" id="PF06420">
    <property type="entry name" value="Mgm101p"/>
    <property type="match status" value="1"/>
</dbReference>
<evidence type="ECO:0000256" key="3">
    <source>
        <dbReference type="ARBA" id="ARBA00013628"/>
    </source>
</evidence>
<evidence type="ECO:0000256" key="7">
    <source>
        <dbReference type="ARBA" id="ARBA00023128"/>
    </source>
</evidence>
<organism evidence="11 12">
    <name type="scientific">Ogataea polymorpha</name>
    <dbReference type="NCBI Taxonomy" id="460523"/>
    <lineage>
        <taxon>Eukaryota</taxon>
        <taxon>Fungi</taxon>
        <taxon>Dikarya</taxon>
        <taxon>Ascomycota</taxon>
        <taxon>Saccharomycotina</taxon>
        <taxon>Pichiomycetes</taxon>
        <taxon>Pichiales</taxon>
        <taxon>Pichiaceae</taxon>
        <taxon>Ogataea</taxon>
    </lineage>
</organism>
<keyword evidence="9" id="KW-1135">Mitochondrion nucleoid</keyword>
<keyword evidence="5" id="KW-0809">Transit peptide</keyword>
<evidence type="ECO:0000256" key="2">
    <source>
        <dbReference type="ARBA" id="ARBA00007053"/>
    </source>
</evidence>
<accession>A0A9P8T8D7</accession>
<feature type="region of interest" description="Disordered" evidence="10">
    <location>
        <begin position="47"/>
        <end position="80"/>
    </location>
</feature>
<comment type="subcellular location">
    <subcellularLocation>
        <location evidence="1">Mitochondrion matrix</location>
        <location evidence="1">Mitochondrion nucleoid</location>
    </subcellularLocation>
</comment>
<dbReference type="AlphaFoldDB" id="A0A9P8T8D7"/>
<reference evidence="11" key="1">
    <citation type="journal article" date="2021" name="Open Biol.">
        <title>Shared evolutionary footprints suggest mitochondrial oxidative damage underlies multiple complex I losses in fungi.</title>
        <authorList>
            <person name="Schikora-Tamarit M.A."/>
            <person name="Marcet-Houben M."/>
            <person name="Nosek J."/>
            <person name="Gabaldon T."/>
        </authorList>
    </citation>
    <scope>NUCLEOTIDE SEQUENCE</scope>
    <source>
        <strain evidence="11">NCAIM Y.01608</strain>
    </source>
</reference>
<feature type="compositionally biased region" description="Low complexity" evidence="10">
    <location>
        <begin position="47"/>
        <end position="56"/>
    </location>
</feature>
<feature type="compositionally biased region" description="Polar residues" evidence="10">
    <location>
        <begin position="63"/>
        <end position="80"/>
    </location>
</feature>
<keyword evidence="4" id="KW-0227">DNA damage</keyword>
<keyword evidence="12" id="KW-1185">Reference proteome</keyword>
<evidence type="ECO:0000313" key="12">
    <source>
        <dbReference type="Proteomes" id="UP000788993"/>
    </source>
</evidence>
<evidence type="ECO:0000256" key="5">
    <source>
        <dbReference type="ARBA" id="ARBA00022946"/>
    </source>
</evidence>
<evidence type="ECO:0000256" key="8">
    <source>
        <dbReference type="ARBA" id="ARBA00023204"/>
    </source>
</evidence>
<evidence type="ECO:0000313" key="11">
    <source>
        <dbReference type="EMBL" id="KAH3669781.1"/>
    </source>
</evidence>
<comment type="similarity">
    <text evidence="2">Belongs to the MGM101 family.</text>
</comment>
<keyword evidence="7" id="KW-0496">Mitochondrion</keyword>
<proteinExistence type="inferred from homology"/>
<dbReference type="Proteomes" id="UP000788993">
    <property type="component" value="Unassembled WGS sequence"/>
</dbReference>
<evidence type="ECO:0000256" key="6">
    <source>
        <dbReference type="ARBA" id="ARBA00023125"/>
    </source>
</evidence>
<protein>
    <recommendedName>
        <fullName evidence="3">Mitochondrial genome maintenance protein MGM101</fullName>
    </recommendedName>
</protein>
<keyword evidence="8" id="KW-0234">DNA repair</keyword>
<evidence type="ECO:0000256" key="1">
    <source>
        <dbReference type="ARBA" id="ARBA00004436"/>
    </source>
</evidence>
<dbReference type="GO" id="GO:0003697">
    <property type="term" value="F:single-stranded DNA binding"/>
    <property type="evidence" value="ECO:0007669"/>
    <property type="project" value="InterPro"/>
</dbReference>
<comment type="caution">
    <text evidence="11">The sequence shown here is derived from an EMBL/GenBank/DDBJ whole genome shotgun (WGS) entry which is preliminary data.</text>
</comment>
<name>A0A9P8T8D7_9ASCO</name>